<dbReference type="Proteomes" id="UP000827284">
    <property type="component" value="Unassembled WGS sequence"/>
</dbReference>
<dbReference type="Pfam" id="PF08757">
    <property type="entry name" value="CotH"/>
    <property type="match status" value="1"/>
</dbReference>
<dbReference type="PANTHER" id="PTHR40050:SF1">
    <property type="entry name" value="INNER SPORE COAT PROTEIN H"/>
    <property type="match status" value="1"/>
</dbReference>
<feature type="signal peptide" evidence="1">
    <location>
        <begin position="1"/>
        <end position="18"/>
    </location>
</feature>
<feature type="chain" id="PRO_5040189739" evidence="1">
    <location>
        <begin position="19"/>
        <end position="534"/>
    </location>
</feature>
<name>A0A9P3HF57_9FUNG</name>
<keyword evidence="1" id="KW-0732">Signal</keyword>
<organism evidence="2 3">
    <name type="scientific">Entomortierella parvispora</name>
    <dbReference type="NCBI Taxonomy" id="205924"/>
    <lineage>
        <taxon>Eukaryota</taxon>
        <taxon>Fungi</taxon>
        <taxon>Fungi incertae sedis</taxon>
        <taxon>Mucoromycota</taxon>
        <taxon>Mortierellomycotina</taxon>
        <taxon>Mortierellomycetes</taxon>
        <taxon>Mortierellales</taxon>
        <taxon>Mortierellaceae</taxon>
        <taxon>Entomortierella</taxon>
    </lineage>
</organism>
<reference evidence="2" key="1">
    <citation type="submission" date="2021-11" db="EMBL/GenBank/DDBJ databases">
        <authorList>
            <person name="Herlambang A."/>
            <person name="Guo Y."/>
            <person name="Takashima Y."/>
            <person name="Nishizawa T."/>
        </authorList>
    </citation>
    <scope>NUCLEOTIDE SEQUENCE</scope>
    <source>
        <strain evidence="2">E1425</strain>
    </source>
</reference>
<reference evidence="2" key="2">
    <citation type="journal article" date="2022" name="Microbiol. Resour. Announc.">
        <title>Whole-Genome Sequence of Entomortierella parvispora E1425, a Mucoromycotan Fungus Associated with Burkholderiaceae-Related Endosymbiotic Bacteria.</title>
        <authorList>
            <person name="Herlambang A."/>
            <person name="Guo Y."/>
            <person name="Takashima Y."/>
            <person name="Narisawa K."/>
            <person name="Ohta H."/>
            <person name="Nishizawa T."/>
        </authorList>
    </citation>
    <scope>NUCLEOTIDE SEQUENCE</scope>
    <source>
        <strain evidence="2">E1425</strain>
    </source>
</reference>
<dbReference type="PANTHER" id="PTHR40050">
    <property type="entry name" value="INNER SPORE COAT PROTEIN H"/>
    <property type="match status" value="1"/>
</dbReference>
<dbReference type="AlphaFoldDB" id="A0A9P3HF57"/>
<protein>
    <submittedName>
        <fullName evidence="2">Spore coat protein H</fullName>
    </submittedName>
</protein>
<sequence length="534" mass="61630">MRILLLSGLLALASRVLADGLVTYKVIGFPDAAGNTFAVEIDKKLYPLRTSKSSFPLWSAKVANDSSLSPSYRYVQLSRRNKAVAREGFMRQLENADTTQNEFFGREVTITDLPPIKQVYEDVRPEPSASVFDCSQIATMHFTVDPDEFEYMMNHPKGEKRTTIKAGFKFINANTVYSADEVKFKVSGHHSRIYQKVSLEVKFDKSEEHPFFNQSVIKMRAEYTDPSMLRERLYLDVLNSIGVPTSQGSYARVYVNGKPQGFYQMVEDIEETMLMRTVHRGSIKDKTDLGALYKMGHRESTLNYMGPKATDYPELKYRNIVLGDNPEDEPMQRIIEFMKDLQDWNPKDSKGIAYWNERLDLDGFLRAMALEYLAGAWDAFWWNGNNYFMYYNPQSKVWQFIPSDFDHTFNSGGNRLQAEASYKTYGENGLVFNNQPLVSKLILKNKDINRKFETILSTITEGVFNSEALEGRMKAYETQLEKEVEWDLSIDRSNLPGTNRGWTINKFHKSIWKLQSSIARWIRNRSESVAHQFE</sequence>
<keyword evidence="2" id="KW-0167">Capsid protein</keyword>
<gene>
    <name evidence="2" type="ORF">EMPS_07835</name>
</gene>
<accession>A0A9P3HF57</accession>
<dbReference type="OrthoDB" id="10267127at2759"/>
<comment type="caution">
    <text evidence="2">The sequence shown here is derived from an EMBL/GenBank/DDBJ whole genome shotgun (WGS) entry which is preliminary data.</text>
</comment>
<evidence type="ECO:0000313" key="2">
    <source>
        <dbReference type="EMBL" id="GJJ75477.1"/>
    </source>
</evidence>
<dbReference type="InterPro" id="IPR014867">
    <property type="entry name" value="Spore_coat_CotH_CotH2/3/7"/>
</dbReference>
<keyword evidence="3" id="KW-1185">Reference proteome</keyword>
<proteinExistence type="predicted"/>
<evidence type="ECO:0000313" key="3">
    <source>
        <dbReference type="Proteomes" id="UP000827284"/>
    </source>
</evidence>
<keyword evidence="2" id="KW-0946">Virion</keyword>
<evidence type="ECO:0000256" key="1">
    <source>
        <dbReference type="SAM" id="SignalP"/>
    </source>
</evidence>
<dbReference type="EMBL" id="BQFW01000011">
    <property type="protein sequence ID" value="GJJ75477.1"/>
    <property type="molecule type" value="Genomic_DNA"/>
</dbReference>